<feature type="domain" description="EGF-like" evidence="3">
    <location>
        <begin position="1057"/>
        <end position="1104"/>
    </location>
</feature>
<dbReference type="InterPro" id="IPR000742">
    <property type="entry name" value="EGF"/>
</dbReference>
<sequence length="2712" mass="284333">MIAMCLFVYSVQQKSKPAFKADKCGPNQVQVEKQCTCAENAYYTPDKSCVLSCESIGLKTAGVTCIPSYYSKQLLLKSTTCAGVGQIVGSGSTCVCNTANGFTLTSNSPLTCACTTLALPQVSYDGTRCLACPEGQQKDTICKPCNLIDSNSYYNYTTFKCMCPANMIGPVGVCSECFSPQIPNAAQTQCVDKTACAPDYLNLDQTACTSSCGVNSIDLLKQKCIVAGSCGLNAIEFQNTCSCPAGYYINSDGSACTTSCPKYISIQGTQCVLSCDILDPAGKQCLSACGDKQILTTVNGQKQCVCEGENVISLTGKSCVAACGDDSAILNKKCVCQAGKYISADQTQCVSTCAGGFIDFTKSRCVANCNGYQINLANNACVLPADCGAGAVSGVSKCQCIPGYVLILNETKCVQSCEKGSYISNGVCVKSCGTQKIDLKQGSCVDASNCGANTKTPGSSCICIDGYIQNLQQTDCVLLADCVANSATGFLTDTDKCVCVPGFYKSAENTSCVQSCAIYDVTRTRCVTTCPDPTILSLNGTQCVDSCTDSNQDSSKNQCVCPSTKVIKFDGTGCVSAADCGMNTMLAAKLCTCAATFYLNLQKTDCVSSCGEPLKTQIIDQKCACKTGLFLKADQSGCVSNCSADDFSLFSLERTVCEATCSAGIPNIFNTACVPKGACGPQTTYENGYCQCTYALNLLRTQCVSKCEPGAKAGISVDIGKCVCQTGKAKASDSLSCVSQCPTGQFLNSAGTQCVSACVYVASPESGEVLNLQKNSCIPFSGCSDQSVQIDSANSACVCKSGKVVALNGSLCVDNSANCGINAEIITIDTLVKCVCSSGNYLSKDQKNCENPCSVGYLNLNLTMCLDQCTTSNAIISSSSCVCSLTSLNLAKTRCIEDCADDGGGSQGGVCQLCTIINAQSSFDSQCKCNSNTINQFPNCQACPANTVPDISKVSCVEKKKCAPGFLNELGTFCVASCSIFDVNGYQCATACGAGQTMNAYNQCQCNAGTYRKVDLTGCVADCKLNDGSILSLDGLYCVSNCDGNYLNTAGTQCIASCGSDLISLDMKSCVTSATCTSQSGQASSLNCVCLSGYVLKQDAQGCVSDCATDSSSFKNLAGTQCTTSCGSGTSTSGSVCQCQSGKVPSVLKTSCVSNCYLEEGSQLSLNGQFCVALGNCGTGSVDGSGEKTGFCVCQDGKYLSLTQICVSSCLLDNPSSQVNLAGTSCVTSCGANTQTISGACACTTNNYIKVDKSGCVSDCKNDDSSVLNIAGTFCVQLCTPGFANLAGTQCVASCGTDLITISNRGCITQTGCGSIANARIGRAEFNQQCVCQYGYFISKDLQQCVSTCLAGEYINIAGTTCVSSCGSGKINLNGLNCVSACGSGSVSKNGVCVCALNKYLSVDKQRCVANCQSEDASYLNMAKTACETTCGTGYLGIDGVSCQAACYASGQLLDITRKYCLSTCDLGQYNVSNECVCRPGFILNIAQNGCVGSLACGTGTTSTPTACACDGSYRASDNLTCISDCWVVEGSYLKGTQCVSDCADFGLMSNDLHVCVSCDVIDGNSVFNTSTKRCECDDYASTEFFAGPLGKCVQCSSLVPAKIPDANKEKCVASCTSGEFLDLSGQFCVHTCDQFSLNLKGTQCVKVCELGAKSVNGACQCDGGYVADVARTTCITKIDCQAIPALISVDKLHCDATCITGYKDLAGTVCVATCAPAFVNLDLMQCIGTCPTNSLGTSTCVCNAGHYLSFDKLSCVTDCSPKLLNYEQTKCVNTCGSYMPDETNKYCVSVCGTGMSDLKQTKCIVRSAGCGVLAAEGADLNLGKCICLPGNVIKYDQTTAGCEPSCSQGNLNIDGTACVNCADLGLQIDQITSRCSVCPLAYQVYDKDAAACVCVSGYELKYGICAVIVLPTCKNNAVLVRRTCECVNVYFEKQNDNNCWCKSGTYKSASESCSICPAGKVPSTLRTDCIDPQVDGCSSGYLDATGTYCTATCPNYINKAGKQCVQVCEPDEMGVNGKCVCNEYKGFVSVAGQAKCGCSGTGKFIFKNTAGNLCVPCNEVNGFNPALSPVTGKCTCTKIGIHQYVSQDKTQCIPSCSANTSASSDMCITNCEDDNSLYDPINHRCYYCSSLDVNSEFNASTKACQCKTDYTLDSGKCKIVCKMANYASRNLAGDACVCFLGFVFQSNSITACWCPAGTYVRLGVCVACPNPQVPSIDRTSCVSPALCAPGYLSLNGTYCLSDCSLDTNSYANLAGFQCVYKANCGTGTDVTTSPNKCICDKNMSYVQRPGASSCTLCSALKQVPNADMTDCVSCTQFGTVPDPNFVNCVCDVSKAFISEGGVCICDYLHNYAGSTVCVKCEGEYPYIEKGEKRCSQCNVDIGFVSVQANRKCFCDYSLGFVQDKTDGEGEQQVVVSCKTCPASEISQLGGCANCTGAGEIPDSIGYLCVCNTSAHFITIPGGCACDNANNYAGVGSCELCEGDKKYISADKKRCTNCLESLGFNPDWDITNKVCTCVKPEYFVYYGKCVECNGNLGYKPEKFEGKCVCQDGMYYDTMNTSCVKTCGPLQIVVDGKCTCVDYSALNGLSCSCLQTFLQESNSCVCKKNAIIVNGACQCDSGFKDAGDSCVEIKAVPFVIISSVLGVLTVIASGIIVWYCTRKVQQKAKRQKLRDIDGSKPTKVNKAKTTTTAKKQLKSKLIDKKEDDAAVRE</sequence>
<feature type="compositionally biased region" description="Low complexity" evidence="1">
    <location>
        <begin position="2680"/>
        <end position="2693"/>
    </location>
</feature>
<evidence type="ECO:0000313" key="4">
    <source>
        <dbReference type="EMBL" id="CAI9922450.1"/>
    </source>
</evidence>
<evidence type="ECO:0000313" key="5">
    <source>
        <dbReference type="EMBL" id="CAL5990156.1"/>
    </source>
</evidence>
<feature type="domain" description="EGF-like" evidence="3">
    <location>
        <begin position="1170"/>
        <end position="1207"/>
    </location>
</feature>
<reference evidence="5 6" key="2">
    <citation type="submission" date="2024-07" db="EMBL/GenBank/DDBJ databases">
        <authorList>
            <person name="Akdeniz Z."/>
        </authorList>
    </citation>
    <scope>NUCLEOTIDE SEQUENCE [LARGE SCALE GENOMIC DNA]</scope>
</reference>
<feature type="transmembrane region" description="Helical" evidence="2">
    <location>
        <begin position="2637"/>
        <end position="2659"/>
    </location>
</feature>
<evidence type="ECO:0000256" key="1">
    <source>
        <dbReference type="SAM" id="MobiDB-lite"/>
    </source>
</evidence>
<feature type="domain" description="EGF-like" evidence="3">
    <location>
        <begin position="1242"/>
        <end position="1292"/>
    </location>
</feature>
<keyword evidence="2" id="KW-0812">Transmembrane</keyword>
<feature type="domain" description="EGF-like" evidence="3">
    <location>
        <begin position="961"/>
        <end position="1005"/>
    </location>
</feature>
<evidence type="ECO:0000259" key="3">
    <source>
        <dbReference type="SMART" id="SM00181"/>
    </source>
</evidence>
<accession>A0AA86TN84</accession>
<protein>
    <submittedName>
        <fullName evidence="4">VSP</fullName>
    </submittedName>
</protein>
<feature type="domain" description="EGF-like" evidence="3">
    <location>
        <begin position="131"/>
        <end position="175"/>
    </location>
</feature>
<comment type="caution">
    <text evidence="4">The sequence shown here is derived from an EMBL/GenBank/DDBJ whole genome shotgun (WGS) entry which is preliminary data.</text>
</comment>
<dbReference type="EMBL" id="CAXDID020000024">
    <property type="protein sequence ID" value="CAL5990156.1"/>
    <property type="molecule type" value="Genomic_DNA"/>
</dbReference>
<dbReference type="InterPro" id="IPR009030">
    <property type="entry name" value="Growth_fac_rcpt_cys_sf"/>
</dbReference>
<proteinExistence type="predicted"/>
<dbReference type="SMART" id="SM01411">
    <property type="entry name" value="Ephrin_rec_like"/>
    <property type="match status" value="11"/>
</dbReference>
<feature type="domain" description="EGF-like" evidence="3">
    <location>
        <begin position="1632"/>
        <end position="1676"/>
    </location>
</feature>
<feature type="domain" description="EGF-like" evidence="3">
    <location>
        <begin position="2591"/>
        <end position="2630"/>
    </location>
</feature>
<feature type="domain" description="EGF-like" evidence="3">
    <location>
        <begin position="898"/>
        <end position="941"/>
    </location>
</feature>
<reference evidence="4" key="1">
    <citation type="submission" date="2023-06" db="EMBL/GenBank/DDBJ databases">
        <authorList>
            <person name="Kurt Z."/>
        </authorList>
    </citation>
    <scope>NUCLEOTIDE SEQUENCE</scope>
</reference>
<feature type="domain" description="EGF-like" evidence="3">
    <location>
        <begin position="1407"/>
        <end position="1444"/>
    </location>
</feature>
<evidence type="ECO:0000313" key="6">
    <source>
        <dbReference type="Proteomes" id="UP001642409"/>
    </source>
</evidence>
<feature type="domain" description="EGF-like" evidence="3">
    <location>
        <begin position="322"/>
        <end position="366"/>
    </location>
</feature>
<feature type="domain" description="EGF-like" evidence="3">
    <location>
        <begin position="1460"/>
        <end position="1492"/>
    </location>
</feature>
<dbReference type="SUPFAM" id="SSF57184">
    <property type="entry name" value="Growth factor receptor domain"/>
    <property type="match status" value="1"/>
</dbReference>
<feature type="region of interest" description="Disordered" evidence="1">
    <location>
        <begin position="2671"/>
        <end position="2695"/>
    </location>
</feature>
<dbReference type="Proteomes" id="UP001642409">
    <property type="component" value="Unassembled WGS sequence"/>
</dbReference>
<keyword evidence="2" id="KW-1133">Transmembrane helix</keyword>
<keyword evidence="2" id="KW-0472">Membrane</keyword>
<name>A0AA86TN84_9EUKA</name>
<feature type="domain" description="EGF-like" evidence="3">
    <location>
        <begin position="1714"/>
        <end position="1757"/>
    </location>
</feature>
<feature type="domain" description="EGF-like" evidence="3">
    <location>
        <begin position="211"/>
        <end position="257"/>
    </location>
</feature>
<dbReference type="SMART" id="SM00181">
    <property type="entry name" value="EGF"/>
    <property type="match status" value="14"/>
</dbReference>
<gene>
    <name evidence="4" type="ORF">HINF_LOCUS10095</name>
    <name evidence="5" type="ORF">HINF_LOCUS11213</name>
</gene>
<organism evidence="4">
    <name type="scientific">Hexamita inflata</name>
    <dbReference type="NCBI Taxonomy" id="28002"/>
    <lineage>
        <taxon>Eukaryota</taxon>
        <taxon>Metamonada</taxon>
        <taxon>Diplomonadida</taxon>
        <taxon>Hexamitidae</taxon>
        <taxon>Hexamitinae</taxon>
        <taxon>Hexamita</taxon>
    </lineage>
</organism>
<dbReference type="EMBL" id="CATOUU010000248">
    <property type="protein sequence ID" value="CAI9922450.1"/>
    <property type="molecule type" value="Genomic_DNA"/>
</dbReference>
<evidence type="ECO:0000256" key="2">
    <source>
        <dbReference type="SAM" id="Phobius"/>
    </source>
</evidence>
<feature type="domain" description="EGF-like" evidence="3">
    <location>
        <begin position="1861"/>
        <end position="1907"/>
    </location>
</feature>
<keyword evidence="6" id="KW-1185">Reference proteome</keyword>